<evidence type="ECO:0000256" key="5">
    <source>
        <dbReference type="SAM" id="Phobius"/>
    </source>
</evidence>
<keyword evidence="3 5" id="KW-1133">Transmembrane helix</keyword>
<evidence type="ECO:0000256" key="3">
    <source>
        <dbReference type="ARBA" id="ARBA00022989"/>
    </source>
</evidence>
<evidence type="ECO:0000256" key="4">
    <source>
        <dbReference type="ARBA" id="ARBA00023136"/>
    </source>
</evidence>
<proteinExistence type="predicted"/>
<dbReference type="InterPro" id="IPR037185">
    <property type="entry name" value="EmrE-like"/>
</dbReference>
<comment type="subcellular location">
    <subcellularLocation>
        <location evidence="1">Membrane</location>
        <topology evidence="1">Multi-pass membrane protein</topology>
    </subcellularLocation>
</comment>
<evidence type="ECO:0000256" key="1">
    <source>
        <dbReference type="ARBA" id="ARBA00004141"/>
    </source>
</evidence>
<feature type="transmembrane region" description="Helical" evidence="5">
    <location>
        <begin position="15"/>
        <end position="37"/>
    </location>
</feature>
<feature type="transmembrane region" description="Helical" evidence="5">
    <location>
        <begin position="103"/>
        <end position="122"/>
    </location>
</feature>
<feature type="transmembrane region" description="Helical" evidence="5">
    <location>
        <begin position="275"/>
        <end position="293"/>
    </location>
</feature>
<dbReference type="InterPro" id="IPR000620">
    <property type="entry name" value="EamA_dom"/>
</dbReference>
<feature type="transmembrane region" description="Helical" evidence="5">
    <location>
        <begin position="153"/>
        <end position="173"/>
    </location>
</feature>
<feature type="transmembrane region" description="Helical" evidence="5">
    <location>
        <begin position="75"/>
        <end position="97"/>
    </location>
</feature>
<evidence type="ECO:0000313" key="7">
    <source>
        <dbReference type="EMBL" id="CBH74170.1"/>
    </source>
</evidence>
<feature type="domain" description="EamA" evidence="6">
    <location>
        <begin position="15"/>
        <end position="145"/>
    </location>
</feature>
<sequence>MNAPHVGTERERKRALLALLVLAFAWGLNWVVLKIAVAYAPPLVFAAARMIGGGIALLALCAWRGRGLRPQFLATYTWIGLFQTAGFMGLVMSAIAISGVGAISTLAYTMPLWVAVAGAFFLGERLHPLQIVALLLAMLGILAIVGFDHLGRAGYADLLALLAGIAWAIGVVITKRLANRIEIDVIELTTWQMLAGGAALGIAAYFVPHGATHYTPAYIGALAYNIFIATALAYVLWVYVLDRLPARDASMGVLSNPIVGIVAAWAFLGEIPSPSVGWGIALTLAGLALMAYADRAGAQ</sequence>
<dbReference type="EMBL" id="CABL01000001">
    <property type="protein sequence ID" value="CBH74170.1"/>
    <property type="molecule type" value="Genomic_DNA"/>
</dbReference>
<feature type="transmembrane region" description="Helical" evidence="5">
    <location>
        <begin position="253"/>
        <end position="269"/>
    </location>
</feature>
<feature type="domain" description="EamA" evidence="6">
    <location>
        <begin position="156"/>
        <end position="291"/>
    </location>
</feature>
<dbReference type="PANTHER" id="PTHR32322:SF2">
    <property type="entry name" value="EAMA DOMAIN-CONTAINING PROTEIN"/>
    <property type="match status" value="1"/>
</dbReference>
<comment type="caution">
    <text evidence="7">The sequence shown here is derived from an EMBL/GenBank/DDBJ whole genome shotgun (WGS) entry which is preliminary data.</text>
</comment>
<reference evidence="7" key="1">
    <citation type="submission" date="2009-10" db="EMBL/GenBank/DDBJ databases">
        <title>Diversity of trophic interactions inside an arsenic-rich microbial ecosystem.</title>
        <authorList>
            <person name="Bertin P.N."/>
            <person name="Heinrich-Salmeron A."/>
            <person name="Pelletier E."/>
            <person name="Goulhen-Chollet F."/>
            <person name="Arsene-Ploetze F."/>
            <person name="Gallien S."/>
            <person name="Calteau A."/>
            <person name="Vallenet D."/>
            <person name="Casiot C."/>
            <person name="Chane-Woon-Ming B."/>
            <person name="Giloteaux L."/>
            <person name="Barakat M."/>
            <person name="Bonnefoy V."/>
            <person name="Bruneel O."/>
            <person name="Chandler M."/>
            <person name="Cleiss J."/>
            <person name="Duran R."/>
            <person name="Elbaz-Poulichet F."/>
            <person name="Fonknechten N."/>
            <person name="Lauga B."/>
            <person name="Mornico D."/>
            <person name="Ortet P."/>
            <person name="Schaeffer C."/>
            <person name="Siguier P."/>
            <person name="Alexander Thil Smith A."/>
            <person name="Van Dorsselaer A."/>
            <person name="Weissenbach J."/>
            <person name="Medigue C."/>
            <person name="Le Paslier D."/>
        </authorList>
    </citation>
    <scope>NUCLEOTIDE SEQUENCE</scope>
</reference>
<evidence type="ECO:0000256" key="2">
    <source>
        <dbReference type="ARBA" id="ARBA00022692"/>
    </source>
</evidence>
<feature type="transmembrane region" description="Helical" evidence="5">
    <location>
        <begin position="185"/>
        <end position="206"/>
    </location>
</feature>
<keyword evidence="4 5" id="KW-0472">Membrane</keyword>
<accession>E6PCI6</accession>
<keyword evidence="2 5" id="KW-0812">Transmembrane</keyword>
<dbReference type="GO" id="GO:0016020">
    <property type="term" value="C:membrane"/>
    <property type="evidence" value="ECO:0007669"/>
    <property type="project" value="UniProtKB-SubCell"/>
</dbReference>
<dbReference type="PANTHER" id="PTHR32322">
    <property type="entry name" value="INNER MEMBRANE TRANSPORTER"/>
    <property type="match status" value="1"/>
</dbReference>
<dbReference type="AlphaFoldDB" id="E6PCI6"/>
<organism evidence="7">
    <name type="scientific">mine drainage metagenome</name>
    <dbReference type="NCBI Taxonomy" id="410659"/>
    <lineage>
        <taxon>unclassified sequences</taxon>
        <taxon>metagenomes</taxon>
        <taxon>ecological metagenomes</taxon>
    </lineage>
</organism>
<dbReference type="SUPFAM" id="SSF103481">
    <property type="entry name" value="Multidrug resistance efflux transporter EmrE"/>
    <property type="match status" value="2"/>
</dbReference>
<name>E6PCI6_9ZZZZ</name>
<dbReference type="Pfam" id="PF00892">
    <property type="entry name" value="EamA"/>
    <property type="match status" value="2"/>
</dbReference>
<feature type="transmembrane region" description="Helical" evidence="5">
    <location>
        <begin position="43"/>
        <end position="63"/>
    </location>
</feature>
<gene>
    <name evidence="7" type="ORF">CARN1_2057</name>
</gene>
<dbReference type="InterPro" id="IPR050638">
    <property type="entry name" value="AA-Vitamin_Transporters"/>
</dbReference>
<feature type="transmembrane region" description="Helical" evidence="5">
    <location>
        <begin position="129"/>
        <end position="147"/>
    </location>
</feature>
<feature type="transmembrane region" description="Helical" evidence="5">
    <location>
        <begin position="218"/>
        <end position="241"/>
    </location>
</feature>
<evidence type="ECO:0000259" key="6">
    <source>
        <dbReference type="Pfam" id="PF00892"/>
    </source>
</evidence>
<protein>
    <recommendedName>
        <fullName evidence="6">EamA domain-containing protein</fullName>
    </recommendedName>
</protein>